<sequence>MYQSTVFCNCWLCSSKILHGTVICDRQVSQLLTCCVPRIDAYNPYPILRLLLVAPLSELTPLSQCWPRVSHLSLPHPLPLLTYTSPREAEARDQEAAARDFTVPAPTRESPCTPYTTGLTAAFAPNAERIVTRLEDDLELQVQQDATDASPLHTVSLADPERVFSVLFGKVHLREGGLV</sequence>
<protein>
    <submittedName>
        <fullName evidence="1">Uncharacterized protein</fullName>
    </submittedName>
</protein>
<dbReference type="GeneID" id="9591152"/>
<dbReference type="AlphaFoldDB" id="D8QBX3"/>
<dbReference type="KEGG" id="scm:SCHCO_02691127"/>
<dbReference type="InParanoid" id="D8QBX3"/>
<dbReference type="OrthoDB" id="10381737at2759"/>
<dbReference type="EMBL" id="GL377309">
    <property type="protein sequence ID" value="EFI94431.1"/>
    <property type="molecule type" value="Genomic_DNA"/>
</dbReference>
<proteinExistence type="predicted"/>
<evidence type="ECO:0000313" key="1">
    <source>
        <dbReference type="EMBL" id="EFI94431.1"/>
    </source>
</evidence>
<evidence type="ECO:0000313" key="2">
    <source>
        <dbReference type="Proteomes" id="UP000007431"/>
    </source>
</evidence>
<organism evidence="2">
    <name type="scientific">Schizophyllum commune (strain H4-8 / FGSC 9210)</name>
    <name type="common">Split gill fungus</name>
    <dbReference type="NCBI Taxonomy" id="578458"/>
    <lineage>
        <taxon>Eukaryota</taxon>
        <taxon>Fungi</taxon>
        <taxon>Dikarya</taxon>
        <taxon>Basidiomycota</taxon>
        <taxon>Agaricomycotina</taxon>
        <taxon>Agaricomycetes</taxon>
        <taxon>Agaricomycetidae</taxon>
        <taxon>Agaricales</taxon>
        <taxon>Schizophyllaceae</taxon>
        <taxon>Schizophyllum</taxon>
    </lineage>
</organism>
<dbReference type="RefSeq" id="XP_003029334.1">
    <property type="nucleotide sequence ID" value="XM_003029288.1"/>
</dbReference>
<dbReference type="Proteomes" id="UP000007431">
    <property type="component" value="Unassembled WGS sequence"/>
</dbReference>
<accession>D8QBX3</accession>
<keyword evidence="2" id="KW-1185">Reference proteome</keyword>
<dbReference type="VEuPathDB" id="FungiDB:SCHCODRAFT_02691127"/>
<dbReference type="HOGENOM" id="CLU_1504292_0_0_1"/>
<feature type="non-terminal residue" evidence="1">
    <location>
        <position position="179"/>
    </location>
</feature>
<name>D8QBX3_SCHCM</name>
<gene>
    <name evidence="1" type="ORF">SCHCODRAFT_111382</name>
</gene>
<reference evidence="1 2" key="1">
    <citation type="journal article" date="2010" name="Nat. Biotechnol.">
        <title>Genome sequence of the model mushroom Schizophyllum commune.</title>
        <authorList>
            <person name="Ohm R.A."/>
            <person name="de Jong J.F."/>
            <person name="Lugones L.G."/>
            <person name="Aerts A."/>
            <person name="Kothe E."/>
            <person name="Stajich J.E."/>
            <person name="de Vries R.P."/>
            <person name="Record E."/>
            <person name="Levasseur A."/>
            <person name="Baker S.E."/>
            <person name="Bartholomew K.A."/>
            <person name="Coutinho P.M."/>
            <person name="Erdmann S."/>
            <person name="Fowler T.J."/>
            <person name="Gathman A.C."/>
            <person name="Lombard V."/>
            <person name="Henrissat B."/>
            <person name="Knabe N."/>
            <person name="Kuees U."/>
            <person name="Lilly W.W."/>
            <person name="Lindquist E."/>
            <person name="Lucas S."/>
            <person name="Magnuson J.K."/>
            <person name="Piumi F."/>
            <person name="Raudaskoski M."/>
            <person name="Salamov A."/>
            <person name="Schmutz J."/>
            <person name="Schwarze F.W.M.R."/>
            <person name="vanKuyk P.A."/>
            <person name="Horton J.S."/>
            <person name="Grigoriev I.V."/>
            <person name="Woesten H.A.B."/>
        </authorList>
    </citation>
    <scope>NUCLEOTIDE SEQUENCE [LARGE SCALE GENOMIC DNA]</scope>
    <source>
        <strain evidence="2">H4-8 / FGSC 9210</strain>
    </source>
</reference>